<dbReference type="CDD" id="cd08662">
    <property type="entry name" value="M13"/>
    <property type="match status" value="1"/>
</dbReference>
<dbReference type="Pfam" id="PF05649">
    <property type="entry name" value="Peptidase_M13_N"/>
    <property type="match status" value="1"/>
</dbReference>
<evidence type="ECO:0000256" key="7">
    <source>
        <dbReference type="ARBA" id="ARBA00023049"/>
    </source>
</evidence>
<sequence>MDEFMQPHTKVLMSLFPLALAACHPDAPDKPAAPPVANNGNAAEAPKPTAKLSAKFDISDLNQNVSACEDLFEHVNRKWFDANPMPQDVGRWGMSTVHANFTSKVLLDILKNAASNPQSSPIKKMLGTLYASGMDEQAIEKAGLDPISTQLALIDGIENRDGVVDYLIQQSSKGDSQVFTFGPTTDDRDSTKVIASATEDVVSLPSKEYYFDKQHQPIRDAYLGYIKNVFALSGANAGDATDLAQKALDLETKLAASSMSPLESRKVEIYYNPVNLQQAQQITPHFPWKTFIAAQGLQAAPTLSLTNERFFRSFDALLVDASVDQWKAYLKFRLIDKASPWLSRNFADNHFAFYKKTLGGQPSQEPRERRVLKDVETAMGEGLGQIYVQENFSPADKAKSIELIDKLKAAMKDRIQQSSWMSPQTQQRALVKLQSILVRAGYPDHWRDWSGLQLSQDGYYHNLAAARAFNYRHALSKIGQPKDLSQWFVTPQTLDAFYNPNDNSINIPAAMLQPPLFDSGNDLAINLGGIGAFIGHEITHAFDDQGSKFDGKGNRVDWWTPGDRKKFDALAQRLVTQFDTYKPIKSRPDIHVNGRFTLGENIADFGGIHLAYTALQTSIRQDPSLSAPIDGYTPNQRLFFAWARLWRSEMREPQQIMSLSSNPHSPTSVRTNAAPSNMPAFAEAFACKPTDPMTRAKDAQTMIW</sequence>
<gene>
    <name evidence="10" type="ORF">XcuCFBP2542_15390</name>
</gene>
<dbReference type="InterPro" id="IPR000718">
    <property type="entry name" value="Peptidase_M13"/>
</dbReference>
<dbReference type="GO" id="GO:0005886">
    <property type="term" value="C:plasma membrane"/>
    <property type="evidence" value="ECO:0007669"/>
    <property type="project" value="TreeGrafter"/>
</dbReference>
<feature type="domain" description="Peptidase M13 C-terminal" evidence="8">
    <location>
        <begin position="496"/>
        <end position="698"/>
    </location>
</feature>
<reference evidence="10 11" key="1">
    <citation type="submission" date="2016-08" db="EMBL/GenBank/DDBJ databases">
        <authorList>
            <person name="Seilhamer J.J."/>
        </authorList>
    </citation>
    <scope>NUCLEOTIDE SEQUENCE [LARGE SCALE GENOMIC DNA]</scope>
    <source>
        <strain evidence="10 11">CFBP2542</strain>
    </source>
</reference>
<keyword evidence="7" id="KW-0482">Metalloprotease</keyword>
<keyword evidence="6" id="KW-0862">Zinc</keyword>
<evidence type="ECO:0000256" key="1">
    <source>
        <dbReference type="ARBA" id="ARBA00001947"/>
    </source>
</evidence>
<dbReference type="GO" id="GO:0016485">
    <property type="term" value="P:protein processing"/>
    <property type="evidence" value="ECO:0007669"/>
    <property type="project" value="TreeGrafter"/>
</dbReference>
<keyword evidence="4" id="KW-0479">Metal-binding</keyword>
<evidence type="ECO:0000256" key="6">
    <source>
        <dbReference type="ARBA" id="ARBA00022833"/>
    </source>
</evidence>
<dbReference type="AlphaFoldDB" id="A0A2S7DKH7"/>
<keyword evidence="5" id="KW-0378">Hydrolase</keyword>
<dbReference type="RefSeq" id="WP_104604607.1">
    <property type="nucleotide sequence ID" value="NZ_CP082217.1"/>
</dbReference>
<evidence type="ECO:0000259" key="8">
    <source>
        <dbReference type="Pfam" id="PF01431"/>
    </source>
</evidence>
<proteinExistence type="inferred from homology"/>
<dbReference type="InterPro" id="IPR018497">
    <property type="entry name" value="Peptidase_M13_C"/>
</dbReference>
<dbReference type="SUPFAM" id="SSF55486">
    <property type="entry name" value="Metalloproteases ('zincins'), catalytic domain"/>
    <property type="match status" value="1"/>
</dbReference>
<evidence type="ECO:0000256" key="3">
    <source>
        <dbReference type="ARBA" id="ARBA00022670"/>
    </source>
</evidence>
<evidence type="ECO:0008006" key="12">
    <source>
        <dbReference type="Google" id="ProtNLM"/>
    </source>
</evidence>
<protein>
    <recommendedName>
        <fullName evidence="12">M13 family peptidase</fullName>
    </recommendedName>
</protein>
<dbReference type="InterPro" id="IPR008753">
    <property type="entry name" value="Peptidase_M13_N"/>
</dbReference>
<dbReference type="PANTHER" id="PTHR11733:SF167">
    <property type="entry name" value="FI17812P1-RELATED"/>
    <property type="match status" value="1"/>
</dbReference>
<comment type="similarity">
    <text evidence="2">Belongs to the peptidase M13 family.</text>
</comment>
<evidence type="ECO:0000313" key="10">
    <source>
        <dbReference type="EMBL" id="PPU74345.1"/>
    </source>
</evidence>
<accession>A0A2S7DKH7</accession>
<name>A0A2S7DKH7_9XANT</name>
<evidence type="ECO:0000256" key="5">
    <source>
        <dbReference type="ARBA" id="ARBA00022801"/>
    </source>
</evidence>
<evidence type="ECO:0000313" key="11">
    <source>
        <dbReference type="Proteomes" id="UP000239561"/>
    </source>
</evidence>
<dbReference type="InterPro" id="IPR024079">
    <property type="entry name" value="MetalloPept_cat_dom_sf"/>
</dbReference>
<dbReference type="Pfam" id="PF01431">
    <property type="entry name" value="Peptidase_M13"/>
    <property type="match status" value="1"/>
</dbReference>
<keyword evidence="3" id="KW-0645">Protease</keyword>
<dbReference type="Gene3D" id="1.10.1380.10">
    <property type="entry name" value="Neutral endopeptidase , domain2"/>
    <property type="match status" value="1"/>
</dbReference>
<dbReference type="PROSITE" id="PS51885">
    <property type="entry name" value="NEPRILYSIN"/>
    <property type="match status" value="1"/>
</dbReference>
<comment type="caution">
    <text evidence="10">The sequence shown here is derived from an EMBL/GenBank/DDBJ whole genome shotgun (WGS) entry which is preliminary data.</text>
</comment>
<dbReference type="Proteomes" id="UP000239561">
    <property type="component" value="Unassembled WGS sequence"/>
</dbReference>
<dbReference type="EMBL" id="MDED01000033">
    <property type="protein sequence ID" value="PPU74345.1"/>
    <property type="molecule type" value="Genomic_DNA"/>
</dbReference>
<dbReference type="InterPro" id="IPR042089">
    <property type="entry name" value="Peptidase_M13_dom_2"/>
</dbReference>
<comment type="cofactor">
    <cofactor evidence="1">
        <name>Zn(2+)</name>
        <dbReference type="ChEBI" id="CHEBI:29105"/>
    </cofactor>
</comment>
<organism evidence="10 11">
    <name type="scientific">Xanthomonas cucurbitae</name>
    <dbReference type="NCBI Taxonomy" id="56453"/>
    <lineage>
        <taxon>Bacteria</taxon>
        <taxon>Pseudomonadati</taxon>
        <taxon>Pseudomonadota</taxon>
        <taxon>Gammaproteobacteria</taxon>
        <taxon>Lysobacterales</taxon>
        <taxon>Lysobacteraceae</taxon>
        <taxon>Xanthomonas</taxon>
    </lineage>
</organism>
<dbReference type="GO" id="GO:0046872">
    <property type="term" value="F:metal ion binding"/>
    <property type="evidence" value="ECO:0007669"/>
    <property type="project" value="UniProtKB-KW"/>
</dbReference>
<feature type="domain" description="Peptidase M13 N-terminal" evidence="9">
    <location>
        <begin position="68"/>
        <end position="443"/>
    </location>
</feature>
<evidence type="ECO:0000256" key="2">
    <source>
        <dbReference type="ARBA" id="ARBA00007357"/>
    </source>
</evidence>
<evidence type="ECO:0000256" key="4">
    <source>
        <dbReference type="ARBA" id="ARBA00022723"/>
    </source>
</evidence>
<dbReference type="PRINTS" id="PR00786">
    <property type="entry name" value="NEPRILYSIN"/>
</dbReference>
<dbReference type="PANTHER" id="PTHR11733">
    <property type="entry name" value="ZINC METALLOPROTEASE FAMILY M13 NEPRILYSIN-RELATED"/>
    <property type="match status" value="1"/>
</dbReference>
<dbReference type="Gene3D" id="3.40.390.10">
    <property type="entry name" value="Collagenase (Catalytic Domain)"/>
    <property type="match status" value="1"/>
</dbReference>
<evidence type="ECO:0000259" key="9">
    <source>
        <dbReference type="Pfam" id="PF05649"/>
    </source>
</evidence>
<dbReference type="GO" id="GO:0004222">
    <property type="term" value="F:metalloendopeptidase activity"/>
    <property type="evidence" value="ECO:0007669"/>
    <property type="project" value="InterPro"/>
</dbReference>